<keyword evidence="8" id="KW-1185">Reference proteome</keyword>
<proteinExistence type="predicted"/>
<name>A0A6N8JCY4_9BACT</name>
<feature type="transmembrane region" description="Helical" evidence="6">
    <location>
        <begin position="430"/>
        <end position="448"/>
    </location>
</feature>
<evidence type="ECO:0000256" key="5">
    <source>
        <dbReference type="ARBA" id="ARBA00023136"/>
    </source>
</evidence>
<dbReference type="Proteomes" id="UP000468388">
    <property type="component" value="Unassembled WGS sequence"/>
</dbReference>
<protein>
    <submittedName>
        <fullName evidence="7">Oligosaccharide flippase family protein</fullName>
    </submittedName>
</protein>
<feature type="transmembrane region" description="Helical" evidence="6">
    <location>
        <begin position="222"/>
        <end position="239"/>
    </location>
</feature>
<feature type="transmembrane region" description="Helical" evidence="6">
    <location>
        <begin position="38"/>
        <end position="63"/>
    </location>
</feature>
<evidence type="ECO:0000313" key="7">
    <source>
        <dbReference type="EMBL" id="MVT42129.1"/>
    </source>
</evidence>
<reference evidence="7 8" key="1">
    <citation type="submission" date="2019-12" db="EMBL/GenBank/DDBJ databases">
        <title>The draft genomic sequence of strain Chitinophaga oryziterrae JCM 16595.</title>
        <authorList>
            <person name="Zhang X."/>
        </authorList>
    </citation>
    <scope>NUCLEOTIDE SEQUENCE [LARGE SCALE GENOMIC DNA]</scope>
    <source>
        <strain evidence="7 8">JCM 16595</strain>
    </source>
</reference>
<feature type="transmembrane region" description="Helical" evidence="6">
    <location>
        <begin position="454"/>
        <end position="473"/>
    </location>
</feature>
<keyword evidence="3 6" id="KW-0812">Transmembrane</keyword>
<evidence type="ECO:0000256" key="2">
    <source>
        <dbReference type="ARBA" id="ARBA00022475"/>
    </source>
</evidence>
<gene>
    <name evidence="7" type="ORF">GO495_16170</name>
</gene>
<accession>A0A6N8JCY4</accession>
<dbReference type="InterPro" id="IPR002797">
    <property type="entry name" value="Polysacc_synth"/>
</dbReference>
<dbReference type="PANTHER" id="PTHR30250:SF11">
    <property type="entry name" value="O-ANTIGEN TRANSPORTER-RELATED"/>
    <property type="match status" value="1"/>
</dbReference>
<feature type="transmembrane region" description="Helical" evidence="6">
    <location>
        <begin position="84"/>
        <end position="108"/>
    </location>
</feature>
<feature type="transmembrane region" description="Helical" evidence="6">
    <location>
        <begin position="372"/>
        <end position="390"/>
    </location>
</feature>
<evidence type="ECO:0000256" key="1">
    <source>
        <dbReference type="ARBA" id="ARBA00004651"/>
    </source>
</evidence>
<sequence>MSTIRKKGIITTFYIYIGFLLGALNTFFYFKYFQPTQYGLTIVLLEIAMLFSSMAILGSNTVVAKFFPYYRSHLKEGKSELLTIAFFFSLVGFLILLGGTLLFQPLIIKKYSGKSPLLVNYFYLIYPITFFLVYFQVLESQAWNMRRAGLSNFLKEVLYRILCFILIILFITGLISFHTYVEIFSWNYAVLFAVMLLYLMYKGDLQFSFRISSLTKRLWKKMLAYALFILGGNVISILSKTIDAIVISSVIGLNYAAVFSLAQYMSSVIEVPQRTATSMATPIISQAWKDRDMDKLASVYRKTSLTLLIASTFIFTMIWLNYDDAFRFLDMPEIYYLGKPLVLMLGLTKIIELGTGMNSAIIITSRKWKFELYSNMILLVCMLPLTYVLIKSHGLIGAGIANMVSITLFNTIRFGFLWKVYKLQPFTYKTLIAVLIPTGVFFLLYYTVRLPNPLLNIVVRSILFVGLYTFLLLRLKVSEDVEQVLTNVYLRIRNVLARR</sequence>
<comment type="caution">
    <text evidence="7">The sequence shown here is derived from an EMBL/GenBank/DDBJ whole genome shotgun (WGS) entry which is preliminary data.</text>
</comment>
<keyword evidence="2" id="KW-1003">Cell membrane</keyword>
<dbReference type="InterPro" id="IPR050833">
    <property type="entry name" value="Poly_Biosynth_Transport"/>
</dbReference>
<dbReference type="EMBL" id="WRXO01000004">
    <property type="protein sequence ID" value="MVT42129.1"/>
    <property type="molecule type" value="Genomic_DNA"/>
</dbReference>
<feature type="transmembrane region" description="Helical" evidence="6">
    <location>
        <begin position="120"/>
        <end position="137"/>
    </location>
</feature>
<feature type="transmembrane region" description="Helical" evidence="6">
    <location>
        <begin position="157"/>
        <end position="177"/>
    </location>
</feature>
<feature type="transmembrane region" description="Helical" evidence="6">
    <location>
        <begin position="183"/>
        <end position="201"/>
    </location>
</feature>
<dbReference type="OrthoDB" id="88014at2"/>
<dbReference type="GO" id="GO:0005886">
    <property type="term" value="C:plasma membrane"/>
    <property type="evidence" value="ECO:0007669"/>
    <property type="project" value="UniProtKB-SubCell"/>
</dbReference>
<organism evidence="7 8">
    <name type="scientific">Chitinophaga oryziterrae</name>
    <dbReference type="NCBI Taxonomy" id="1031224"/>
    <lineage>
        <taxon>Bacteria</taxon>
        <taxon>Pseudomonadati</taxon>
        <taxon>Bacteroidota</taxon>
        <taxon>Chitinophagia</taxon>
        <taxon>Chitinophagales</taxon>
        <taxon>Chitinophagaceae</taxon>
        <taxon>Chitinophaga</taxon>
    </lineage>
</organism>
<evidence type="ECO:0000256" key="6">
    <source>
        <dbReference type="SAM" id="Phobius"/>
    </source>
</evidence>
<dbReference type="Pfam" id="PF01943">
    <property type="entry name" value="Polysacc_synt"/>
    <property type="match status" value="1"/>
</dbReference>
<dbReference type="PANTHER" id="PTHR30250">
    <property type="entry name" value="PST FAMILY PREDICTED COLANIC ACID TRANSPORTER"/>
    <property type="match status" value="1"/>
</dbReference>
<feature type="transmembrane region" description="Helical" evidence="6">
    <location>
        <begin position="12"/>
        <end position="32"/>
    </location>
</feature>
<dbReference type="RefSeq" id="WP_157300759.1">
    <property type="nucleotide sequence ID" value="NZ_BAAAZB010000005.1"/>
</dbReference>
<comment type="subcellular location">
    <subcellularLocation>
        <location evidence="1">Cell membrane</location>
        <topology evidence="1">Multi-pass membrane protein</topology>
    </subcellularLocation>
</comment>
<evidence type="ECO:0000256" key="4">
    <source>
        <dbReference type="ARBA" id="ARBA00022989"/>
    </source>
</evidence>
<feature type="transmembrane region" description="Helical" evidence="6">
    <location>
        <begin position="245"/>
        <end position="264"/>
    </location>
</feature>
<feature type="transmembrane region" description="Helical" evidence="6">
    <location>
        <begin position="396"/>
        <end position="418"/>
    </location>
</feature>
<keyword evidence="5 6" id="KW-0472">Membrane</keyword>
<evidence type="ECO:0000256" key="3">
    <source>
        <dbReference type="ARBA" id="ARBA00022692"/>
    </source>
</evidence>
<evidence type="ECO:0000313" key="8">
    <source>
        <dbReference type="Proteomes" id="UP000468388"/>
    </source>
</evidence>
<feature type="transmembrane region" description="Helical" evidence="6">
    <location>
        <begin position="305"/>
        <end position="322"/>
    </location>
</feature>
<dbReference type="AlphaFoldDB" id="A0A6N8JCY4"/>
<keyword evidence="4 6" id="KW-1133">Transmembrane helix</keyword>